<evidence type="ECO:0000313" key="2">
    <source>
        <dbReference type="EMBL" id="BFO20591.1"/>
    </source>
</evidence>
<organism evidence="2">
    <name type="scientific">Streptomyces haneummycinicus</name>
    <dbReference type="NCBI Taxonomy" id="3074435"/>
    <lineage>
        <taxon>Bacteria</taxon>
        <taxon>Bacillati</taxon>
        <taxon>Actinomycetota</taxon>
        <taxon>Actinomycetes</taxon>
        <taxon>Kitasatosporales</taxon>
        <taxon>Streptomycetaceae</taxon>
        <taxon>Streptomyces</taxon>
    </lineage>
</organism>
<name>A0AAT9HTD8_9ACTN</name>
<protein>
    <submittedName>
        <fullName evidence="2">Uncharacterized protein</fullName>
    </submittedName>
</protein>
<feature type="region of interest" description="Disordered" evidence="1">
    <location>
        <begin position="130"/>
        <end position="152"/>
    </location>
</feature>
<reference evidence="2" key="1">
    <citation type="submission" date="2024-06" db="EMBL/GenBank/DDBJ databases">
        <authorList>
            <consortium name="consrtm"/>
            <person name="Uemura M."/>
            <person name="Terahara T."/>
        </authorList>
    </citation>
    <scope>NUCLEOTIDE SEQUENCE</scope>
    <source>
        <strain evidence="2">KM77-8</strain>
    </source>
</reference>
<dbReference type="InterPro" id="IPR051394">
    <property type="entry name" value="Glutamate_Synthase"/>
</dbReference>
<dbReference type="AlphaFoldDB" id="A0AAT9HTD8"/>
<gene>
    <name evidence="2" type="ORF">SHKM778_69790</name>
</gene>
<evidence type="ECO:0000256" key="1">
    <source>
        <dbReference type="SAM" id="MobiDB-lite"/>
    </source>
</evidence>
<sequence>MTQLDIYVRPGDERDEEADPWPTYPKLYRSSAAHEEARELRMGAAADADGDGDVRVFAASTLRFSGDGEGRVRALHLVEVDAGRRAVAGTERMVPTDLVLLALGFSGPDPGDGLVAQLGVELEERGTVARDGGSGRMCEGCSPRGMPLGGSR</sequence>
<proteinExistence type="predicted"/>
<dbReference type="PANTHER" id="PTHR43100:SF1">
    <property type="entry name" value="GLUTAMATE SYNTHASE [NADPH] SMALL CHAIN"/>
    <property type="match status" value="1"/>
</dbReference>
<feature type="region of interest" description="Disordered" evidence="1">
    <location>
        <begin position="1"/>
        <end position="24"/>
    </location>
</feature>
<dbReference type="EMBL" id="AP035768">
    <property type="protein sequence ID" value="BFO20591.1"/>
    <property type="molecule type" value="Genomic_DNA"/>
</dbReference>
<accession>A0AAT9HTD8</accession>
<reference evidence="2" key="2">
    <citation type="submission" date="2024-07" db="EMBL/GenBank/DDBJ databases">
        <title>Streptomyces haneummycinica sp. nov., a new antibiotic-producing actinobacterium isolated from marine sediment.</title>
        <authorList>
            <person name="Uemura M."/>
            <person name="Hamada M."/>
            <person name="Hirano S."/>
            <person name="Kobayashi K."/>
            <person name="Ohshiro T."/>
            <person name="Kobayashi T."/>
            <person name="Terahara T."/>
        </authorList>
    </citation>
    <scope>NUCLEOTIDE SEQUENCE</scope>
    <source>
        <strain evidence="2">KM77-8</strain>
    </source>
</reference>
<dbReference type="PANTHER" id="PTHR43100">
    <property type="entry name" value="GLUTAMATE SYNTHASE [NADPH] SMALL CHAIN"/>
    <property type="match status" value="1"/>
</dbReference>